<dbReference type="Gene3D" id="3.40.50.720">
    <property type="entry name" value="NAD(P)-binding Rossmann-like Domain"/>
    <property type="match status" value="1"/>
</dbReference>
<dbReference type="PANTHER" id="PTHR44229">
    <property type="entry name" value="15-HYDROXYPROSTAGLANDIN DEHYDROGENASE [NAD(+)]"/>
    <property type="match status" value="1"/>
</dbReference>
<protein>
    <recommendedName>
        <fullName evidence="6">Alcohol dehydrogenase</fullName>
    </recommendedName>
</protein>
<organism evidence="4 5">
    <name type="scientific">Pyrocoelia pectoralis</name>
    <dbReference type="NCBI Taxonomy" id="417401"/>
    <lineage>
        <taxon>Eukaryota</taxon>
        <taxon>Metazoa</taxon>
        <taxon>Ecdysozoa</taxon>
        <taxon>Arthropoda</taxon>
        <taxon>Hexapoda</taxon>
        <taxon>Insecta</taxon>
        <taxon>Pterygota</taxon>
        <taxon>Neoptera</taxon>
        <taxon>Endopterygota</taxon>
        <taxon>Coleoptera</taxon>
        <taxon>Polyphaga</taxon>
        <taxon>Elateriformia</taxon>
        <taxon>Elateroidea</taxon>
        <taxon>Lampyridae</taxon>
        <taxon>Lampyrinae</taxon>
        <taxon>Pyrocoelia</taxon>
    </lineage>
</organism>
<dbReference type="InterPro" id="IPR036291">
    <property type="entry name" value="NAD(P)-bd_dom_sf"/>
</dbReference>
<keyword evidence="5" id="KW-1185">Reference proteome</keyword>
<dbReference type="GO" id="GO:0005737">
    <property type="term" value="C:cytoplasm"/>
    <property type="evidence" value="ECO:0007669"/>
    <property type="project" value="TreeGrafter"/>
</dbReference>
<evidence type="ECO:0000313" key="4">
    <source>
        <dbReference type="EMBL" id="KAK5642160.1"/>
    </source>
</evidence>
<evidence type="ECO:0000313" key="5">
    <source>
        <dbReference type="Proteomes" id="UP001329430"/>
    </source>
</evidence>
<gene>
    <name evidence="4" type="ORF">RI129_008327</name>
</gene>
<dbReference type="Pfam" id="PF00106">
    <property type="entry name" value="adh_short"/>
    <property type="match status" value="1"/>
</dbReference>
<comment type="similarity">
    <text evidence="1 3">Belongs to the short-chain dehydrogenases/reductases (SDR) family.</text>
</comment>
<dbReference type="PROSITE" id="PS00061">
    <property type="entry name" value="ADH_SHORT"/>
    <property type="match status" value="1"/>
</dbReference>
<dbReference type="AlphaFoldDB" id="A0AAN7V562"/>
<accession>A0AAN7V562</accession>
<proteinExistence type="inferred from homology"/>
<keyword evidence="2" id="KW-0560">Oxidoreductase</keyword>
<dbReference type="PANTHER" id="PTHR44229:SF8">
    <property type="entry name" value="ALCOHOL DEHYDROGENASE-RELATED"/>
    <property type="match status" value="1"/>
</dbReference>
<evidence type="ECO:0008006" key="6">
    <source>
        <dbReference type="Google" id="ProtNLM"/>
    </source>
</evidence>
<dbReference type="PRINTS" id="PR00080">
    <property type="entry name" value="SDRFAMILY"/>
</dbReference>
<name>A0AAN7V562_9COLE</name>
<dbReference type="PRINTS" id="PR00081">
    <property type="entry name" value="GDHRDH"/>
</dbReference>
<dbReference type="InterPro" id="IPR002347">
    <property type="entry name" value="SDR_fam"/>
</dbReference>
<dbReference type="SUPFAM" id="SSF51735">
    <property type="entry name" value="NAD(P)-binding Rossmann-fold domains"/>
    <property type="match status" value="1"/>
</dbReference>
<dbReference type="EMBL" id="JAVRBK010000006">
    <property type="protein sequence ID" value="KAK5642160.1"/>
    <property type="molecule type" value="Genomic_DNA"/>
</dbReference>
<reference evidence="4 5" key="1">
    <citation type="journal article" date="2024" name="Insects">
        <title>An Improved Chromosome-Level Genome Assembly of the Firefly Pyrocoelia pectoralis.</title>
        <authorList>
            <person name="Fu X."/>
            <person name="Meyer-Rochow V.B."/>
            <person name="Ballantyne L."/>
            <person name="Zhu X."/>
        </authorList>
    </citation>
    <scope>NUCLEOTIDE SEQUENCE [LARGE SCALE GENOMIC DNA]</scope>
    <source>
        <strain evidence="4">XCY_ONT2</strain>
    </source>
</reference>
<sequence length="263" mass="28964">MFEIKGKVGLVTGGTSGIGLAISRELLEMGLKGIVLVGLNVDLGMKVLEELRREFGDNKVLFVKADVRQKDELEDAFKVAVSTFKNLDIVVNSAGILKNKRIEDTIDINLKGTIFSATLAFEYYLPKYKSGTEGVILNVASITGLEPFDSIPIYASTKWAVVGFTRSLGTERQYMRNNIKVLAICPGFTTTPILDFDEDTLLNSNYVEIYKSVTNSVIFQPASHVGKAAAFIVSQGKSGSMWVIKENQPIYEAKFEDRKLCIG</sequence>
<evidence type="ECO:0000256" key="3">
    <source>
        <dbReference type="RuleBase" id="RU000363"/>
    </source>
</evidence>
<dbReference type="InterPro" id="IPR020904">
    <property type="entry name" value="Sc_DH/Rdtase_CS"/>
</dbReference>
<dbReference type="GO" id="GO:0016616">
    <property type="term" value="F:oxidoreductase activity, acting on the CH-OH group of donors, NAD or NADP as acceptor"/>
    <property type="evidence" value="ECO:0007669"/>
    <property type="project" value="TreeGrafter"/>
</dbReference>
<evidence type="ECO:0000256" key="2">
    <source>
        <dbReference type="ARBA" id="ARBA00023002"/>
    </source>
</evidence>
<comment type="caution">
    <text evidence="4">The sequence shown here is derived from an EMBL/GenBank/DDBJ whole genome shotgun (WGS) entry which is preliminary data.</text>
</comment>
<dbReference type="FunFam" id="3.40.50.720:FF:000149">
    <property type="entry name" value="15-hydroxyprostaglandin dehydrogenase [NAD(+)]"/>
    <property type="match status" value="1"/>
</dbReference>
<dbReference type="Proteomes" id="UP001329430">
    <property type="component" value="Chromosome 6"/>
</dbReference>
<evidence type="ECO:0000256" key="1">
    <source>
        <dbReference type="ARBA" id="ARBA00006484"/>
    </source>
</evidence>